<evidence type="ECO:0000313" key="3">
    <source>
        <dbReference type="Proteomes" id="UP000245464"/>
    </source>
</evidence>
<sequence>MKEKAEKEAERARKKADRDSKKAIQQSQNGKRKTSISSSNRNKRQKRVADTAAVEEALGAALALPLK</sequence>
<evidence type="ECO:0000313" key="2">
    <source>
        <dbReference type="EMBL" id="KAF7575427.1"/>
    </source>
</evidence>
<accession>A0A834S4H6</accession>
<name>A0A834S4H6_9PLEO</name>
<dbReference type="KEGG" id="ptrr:90955642"/>
<reference evidence="2 3" key="1">
    <citation type="journal article" date="2018" name="BMC Genomics">
        <title>Comparative genomics of the wheat fungal pathogen Pyrenophora tritici-repentis reveals chromosomal variations and genome plasticity.</title>
        <authorList>
            <person name="Moolhuijzen P."/>
            <person name="See P.T."/>
            <person name="Hane J.K."/>
            <person name="Shi G."/>
            <person name="Liu Z."/>
            <person name="Oliver R.P."/>
            <person name="Moffat C.S."/>
        </authorList>
    </citation>
    <scope>NUCLEOTIDE SEQUENCE [LARGE SCALE GENOMIC DNA]</scope>
    <source>
        <strain evidence="2">M4</strain>
    </source>
</reference>
<feature type="compositionally biased region" description="Basic and acidic residues" evidence="1">
    <location>
        <begin position="1"/>
        <end position="22"/>
    </location>
</feature>
<feature type="region of interest" description="Disordered" evidence="1">
    <location>
        <begin position="1"/>
        <end position="52"/>
    </location>
</feature>
<dbReference type="GeneID" id="90955642"/>
<dbReference type="AlphaFoldDB" id="A0A834S4H6"/>
<organism evidence="2 3">
    <name type="scientific">Pyrenophora tritici-repentis</name>
    <dbReference type="NCBI Taxonomy" id="45151"/>
    <lineage>
        <taxon>Eukaryota</taxon>
        <taxon>Fungi</taxon>
        <taxon>Dikarya</taxon>
        <taxon>Ascomycota</taxon>
        <taxon>Pezizomycotina</taxon>
        <taxon>Dothideomycetes</taxon>
        <taxon>Pleosporomycetidae</taxon>
        <taxon>Pleosporales</taxon>
        <taxon>Pleosporineae</taxon>
        <taxon>Pleosporaceae</taxon>
        <taxon>Pyrenophora</taxon>
    </lineage>
</organism>
<evidence type="ECO:0000256" key="1">
    <source>
        <dbReference type="SAM" id="MobiDB-lite"/>
    </source>
</evidence>
<dbReference type="RefSeq" id="XP_065964540.1">
    <property type="nucleotide sequence ID" value="XM_066105913.1"/>
</dbReference>
<feature type="compositionally biased region" description="Polar residues" evidence="1">
    <location>
        <begin position="24"/>
        <end position="40"/>
    </location>
</feature>
<protein>
    <submittedName>
        <fullName evidence="2">Uncharacterized protein</fullName>
    </submittedName>
</protein>
<comment type="caution">
    <text evidence="2">The sequence shown here is derived from an EMBL/GenBank/DDBJ whole genome shotgun (WGS) entry which is preliminary data.</text>
</comment>
<proteinExistence type="predicted"/>
<dbReference type="EMBL" id="NQIK02000002">
    <property type="protein sequence ID" value="KAF7575427.1"/>
    <property type="molecule type" value="Genomic_DNA"/>
</dbReference>
<gene>
    <name evidence="2" type="ORF">PtrM4_070510</name>
</gene>
<dbReference type="Proteomes" id="UP000245464">
    <property type="component" value="Chromosome 2"/>
</dbReference>